<evidence type="ECO:0000256" key="4">
    <source>
        <dbReference type="ARBA" id="ARBA00022432"/>
    </source>
</evidence>
<keyword evidence="4 11" id="KW-0312">Gluconeogenesis</keyword>
<dbReference type="RefSeq" id="WP_213237899.1">
    <property type="nucleotide sequence ID" value="NZ_JAHBCL010000030.1"/>
</dbReference>
<evidence type="ECO:0000256" key="6">
    <source>
        <dbReference type="ARBA" id="ARBA00022723"/>
    </source>
</evidence>
<evidence type="ECO:0000259" key="12">
    <source>
        <dbReference type="Pfam" id="PF03313"/>
    </source>
</evidence>
<dbReference type="Proteomes" id="UP000746471">
    <property type="component" value="Unassembled WGS sequence"/>
</dbReference>
<keyword evidence="9 11" id="KW-0456">Lyase</keyword>
<comment type="similarity">
    <text evidence="3 11">Belongs to the iron-sulfur dependent L-serine dehydratase family.</text>
</comment>
<dbReference type="PANTHER" id="PTHR30182">
    <property type="entry name" value="L-SERINE DEHYDRATASE"/>
    <property type="match status" value="1"/>
</dbReference>
<comment type="pathway">
    <text evidence="2">Carbohydrate biosynthesis; gluconeogenesis.</text>
</comment>
<dbReference type="NCBIfam" id="TIGR00718">
    <property type="entry name" value="sda_alpha"/>
    <property type="match status" value="1"/>
</dbReference>
<keyword evidence="7 11" id="KW-0408">Iron</keyword>
<dbReference type="InterPro" id="IPR005130">
    <property type="entry name" value="Ser_deHydtase-like_asu"/>
</dbReference>
<evidence type="ECO:0000256" key="5">
    <source>
        <dbReference type="ARBA" id="ARBA00022485"/>
    </source>
</evidence>
<keyword evidence="14" id="KW-1185">Reference proteome</keyword>
<proteinExistence type="inferred from homology"/>
<dbReference type="Pfam" id="PF03313">
    <property type="entry name" value="SDH_alpha"/>
    <property type="match status" value="1"/>
</dbReference>
<protein>
    <recommendedName>
        <fullName evidence="11">L-serine dehydratase</fullName>
        <ecNumber evidence="11">4.3.1.17</ecNumber>
    </recommendedName>
</protein>
<keyword evidence="6 11" id="KW-0479">Metal-binding</keyword>
<comment type="catalytic activity">
    <reaction evidence="10 11">
        <text>L-serine = pyruvate + NH4(+)</text>
        <dbReference type="Rhea" id="RHEA:19169"/>
        <dbReference type="ChEBI" id="CHEBI:15361"/>
        <dbReference type="ChEBI" id="CHEBI:28938"/>
        <dbReference type="ChEBI" id="CHEBI:33384"/>
        <dbReference type="EC" id="4.3.1.17"/>
    </reaction>
</comment>
<evidence type="ECO:0000256" key="2">
    <source>
        <dbReference type="ARBA" id="ARBA00004742"/>
    </source>
</evidence>
<dbReference type="InterPro" id="IPR051318">
    <property type="entry name" value="Fe-S_L-Ser"/>
</dbReference>
<sequence>MIYHSAKEILQQCQETNLPLHQLSLNAECQLTGKSPEDIRIYLGDVLATMFEAIELGLDAAHPEYRGKIIGDDGIKLAKREMPLCGETISKAAQYALSTMKVNAGMGRIVASPTAGSCGVMPAVLKTLSEQLTLSETDLINGLLVANIIGSIVARNATISGAEGGCQAEVGTASAMAAGAAVYLAGGTAEQVFHAGAMAFKNLLGLVCDPIAGLVESPCAKRNAMGATNALLCAEMSLAGIESIVPFDEVVEAMRRVGQVMPVALRETALGGLAATPTAVQITTDLFKTSSTL</sequence>
<dbReference type="PANTHER" id="PTHR30182:SF1">
    <property type="entry name" value="L-SERINE DEHYDRATASE 1"/>
    <property type="match status" value="1"/>
</dbReference>
<accession>A0ABS5PT35</accession>
<evidence type="ECO:0000256" key="9">
    <source>
        <dbReference type="ARBA" id="ARBA00023239"/>
    </source>
</evidence>
<evidence type="ECO:0000256" key="7">
    <source>
        <dbReference type="ARBA" id="ARBA00023004"/>
    </source>
</evidence>
<comment type="cofactor">
    <cofactor evidence="1 11">
        <name>[4Fe-4S] cluster</name>
        <dbReference type="ChEBI" id="CHEBI:49883"/>
    </cofactor>
</comment>
<evidence type="ECO:0000313" key="14">
    <source>
        <dbReference type="Proteomes" id="UP000746471"/>
    </source>
</evidence>
<organism evidence="13 14">
    <name type="scientific">Fusibacter paucivorans</name>
    <dbReference type="NCBI Taxonomy" id="76009"/>
    <lineage>
        <taxon>Bacteria</taxon>
        <taxon>Bacillati</taxon>
        <taxon>Bacillota</taxon>
        <taxon>Clostridia</taxon>
        <taxon>Eubacteriales</taxon>
        <taxon>Eubacteriales Family XII. Incertae Sedis</taxon>
        <taxon>Fusibacter</taxon>
    </lineage>
</organism>
<gene>
    <name evidence="13" type="primary">sdaAA</name>
    <name evidence="13" type="ORF">KHM83_15230</name>
</gene>
<evidence type="ECO:0000256" key="10">
    <source>
        <dbReference type="ARBA" id="ARBA00049406"/>
    </source>
</evidence>
<dbReference type="EMBL" id="JAHBCL010000030">
    <property type="protein sequence ID" value="MBS7528037.1"/>
    <property type="molecule type" value="Genomic_DNA"/>
</dbReference>
<dbReference type="EC" id="4.3.1.17" evidence="11"/>
<evidence type="ECO:0000256" key="11">
    <source>
        <dbReference type="RuleBase" id="RU366059"/>
    </source>
</evidence>
<name>A0ABS5PT35_9FIRM</name>
<reference evidence="13 14" key="1">
    <citation type="submission" date="2021-05" db="EMBL/GenBank/DDBJ databases">
        <title>Fusibacter ferrireducens sp. nov., an anaerobic, sulfur- and Fe-reducing bacterium isolated from the mangrove sediment.</title>
        <authorList>
            <person name="Qiu D."/>
        </authorList>
    </citation>
    <scope>NUCLEOTIDE SEQUENCE [LARGE SCALE GENOMIC DNA]</scope>
    <source>
        <strain evidence="13 14">DSM 12116</strain>
    </source>
</reference>
<evidence type="ECO:0000256" key="3">
    <source>
        <dbReference type="ARBA" id="ARBA00008636"/>
    </source>
</evidence>
<evidence type="ECO:0000256" key="1">
    <source>
        <dbReference type="ARBA" id="ARBA00001966"/>
    </source>
</evidence>
<evidence type="ECO:0000313" key="13">
    <source>
        <dbReference type="EMBL" id="MBS7528037.1"/>
    </source>
</evidence>
<evidence type="ECO:0000256" key="8">
    <source>
        <dbReference type="ARBA" id="ARBA00023014"/>
    </source>
</evidence>
<dbReference type="InterPro" id="IPR004642">
    <property type="entry name" value="Ser_deHydtase_asu"/>
</dbReference>
<comment type="caution">
    <text evidence="13">The sequence shown here is derived from an EMBL/GenBank/DDBJ whole genome shotgun (WGS) entry which is preliminary data.</text>
</comment>
<dbReference type="GO" id="GO:0003941">
    <property type="term" value="F:L-serine ammonia-lyase activity"/>
    <property type="evidence" value="ECO:0007669"/>
    <property type="project" value="UniProtKB-EC"/>
</dbReference>
<feature type="domain" description="Serine dehydratase-like alpha subunit" evidence="12">
    <location>
        <begin position="16"/>
        <end position="274"/>
    </location>
</feature>
<keyword evidence="5 11" id="KW-0004">4Fe-4S</keyword>
<keyword evidence="8 11" id="KW-0411">Iron-sulfur</keyword>